<comment type="caution">
    <text evidence="1">The sequence shown here is derived from an EMBL/GenBank/DDBJ whole genome shotgun (WGS) entry which is preliminary data.</text>
</comment>
<evidence type="ECO:0000313" key="1">
    <source>
        <dbReference type="EMBL" id="MEF2155299.1"/>
    </source>
</evidence>
<dbReference type="RefSeq" id="WP_331703370.1">
    <property type="nucleotide sequence ID" value="NZ_JAZHBO010000001.1"/>
</dbReference>
<dbReference type="SUPFAM" id="SSF102400">
    <property type="entry name" value="DNA polymerase III chi subunit"/>
    <property type="match status" value="1"/>
</dbReference>
<dbReference type="Gene3D" id="3.40.50.10110">
    <property type="entry name" value="DNA polymerase III subunit chi"/>
    <property type="match status" value="1"/>
</dbReference>
<accession>A0ABU7V0B2</accession>
<keyword evidence="1" id="KW-0548">Nucleotidyltransferase</keyword>
<sequence>MSPTPRADFYVISKDRFKQEPLLLVCELARKANSAGLWTLIRARDAEQAEALDDLLWSFDPDAYIPHQIVSDEQDDLTPVLIAAPEHDTPLRPVVINLRDDAVAGSFERVLEVVPDDESAREPLRARWRDYKARGMALQKFDM</sequence>
<dbReference type="PANTHER" id="PTHR38767:SF1">
    <property type="entry name" value="DNA POLYMERASE III SUBUNIT CHI"/>
    <property type="match status" value="1"/>
</dbReference>
<organism evidence="1 2">
    <name type="scientific">Aquilutibacter rugosus</name>
    <dbReference type="NCBI Taxonomy" id="3115820"/>
    <lineage>
        <taxon>Bacteria</taxon>
        <taxon>Pseudomonadati</taxon>
        <taxon>Pseudomonadota</taxon>
        <taxon>Gammaproteobacteria</taxon>
        <taxon>Lysobacterales</taxon>
        <taxon>Lysobacteraceae</taxon>
        <taxon>Aquilutibacter</taxon>
    </lineage>
</organism>
<dbReference type="EMBL" id="JAZHBO010000001">
    <property type="protein sequence ID" value="MEF2155299.1"/>
    <property type="molecule type" value="Genomic_DNA"/>
</dbReference>
<dbReference type="EC" id="2.7.7.7" evidence="1"/>
<protein>
    <submittedName>
        <fullName evidence="1">DNA polymerase III subunit chi</fullName>
        <ecNumber evidence="1">2.7.7.7</ecNumber>
    </submittedName>
</protein>
<dbReference type="PANTHER" id="PTHR38767">
    <property type="entry name" value="DNA POLYMERASE III SUBUNIT CHI"/>
    <property type="match status" value="1"/>
</dbReference>
<dbReference type="InterPro" id="IPR007459">
    <property type="entry name" value="DNA_pol3_chi"/>
</dbReference>
<name>A0ABU7V0B2_9GAMM</name>
<reference evidence="1 2" key="1">
    <citation type="submission" date="2024-01" db="EMBL/GenBank/DDBJ databases">
        <title>Novel species of the genus Luteimonas isolated from rivers.</title>
        <authorList>
            <person name="Lu H."/>
        </authorList>
    </citation>
    <scope>NUCLEOTIDE SEQUENCE [LARGE SCALE GENOMIC DNA]</scope>
    <source>
        <strain evidence="1 2">FXH3W</strain>
    </source>
</reference>
<proteinExistence type="predicted"/>
<dbReference type="Pfam" id="PF04364">
    <property type="entry name" value="DNA_pol3_chi"/>
    <property type="match status" value="1"/>
</dbReference>
<dbReference type="InterPro" id="IPR036768">
    <property type="entry name" value="PolIII_chi_sf"/>
</dbReference>
<dbReference type="GO" id="GO:0003887">
    <property type="term" value="F:DNA-directed DNA polymerase activity"/>
    <property type="evidence" value="ECO:0007669"/>
    <property type="project" value="UniProtKB-EC"/>
</dbReference>
<keyword evidence="1" id="KW-0808">Transferase</keyword>
<keyword evidence="2" id="KW-1185">Reference proteome</keyword>
<dbReference type="Proteomes" id="UP001356170">
    <property type="component" value="Unassembled WGS sequence"/>
</dbReference>
<evidence type="ECO:0000313" key="2">
    <source>
        <dbReference type="Proteomes" id="UP001356170"/>
    </source>
</evidence>
<gene>
    <name evidence="1" type="ORF">V3390_03505</name>
</gene>